<keyword evidence="3" id="KW-0732">Signal</keyword>
<evidence type="ECO:0008006" key="6">
    <source>
        <dbReference type="Google" id="ProtNLM"/>
    </source>
</evidence>
<feature type="signal peptide" evidence="3">
    <location>
        <begin position="1"/>
        <end position="21"/>
    </location>
</feature>
<name>A0ABY4WJL5_9BACL</name>
<feature type="transmembrane region" description="Helical" evidence="2">
    <location>
        <begin position="102"/>
        <end position="125"/>
    </location>
</feature>
<evidence type="ECO:0000313" key="5">
    <source>
        <dbReference type="Proteomes" id="UP001056500"/>
    </source>
</evidence>
<accession>A0ABY4WJL5</accession>
<dbReference type="EMBL" id="CP098755">
    <property type="protein sequence ID" value="USG65554.1"/>
    <property type="molecule type" value="Genomic_DNA"/>
</dbReference>
<keyword evidence="5" id="KW-1185">Reference proteome</keyword>
<evidence type="ECO:0000256" key="2">
    <source>
        <dbReference type="SAM" id="Phobius"/>
    </source>
</evidence>
<gene>
    <name evidence="4" type="ORF">NDK47_26215</name>
</gene>
<keyword evidence="2" id="KW-1133">Transmembrane helix</keyword>
<feature type="chain" id="PRO_5045739624" description="Preprotein translocase subunit Tim44" evidence="3">
    <location>
        <begin position="22"/>
        <end position="147"/>
    </location>
</feature>
<feature type="compositionally biased region" description="Low complexity" evidence="1">
    <location>
        <begin position="50"/>
        <end position="73"/>
    </location>
</feature>
<evidence type="ECO:0000313" key="4">
    <source>
        <dbReference type="EMBL" id="USG65554.1"/>
    </source>
</evidence>
<dbReference type="Proteomes" id="UP001056500">
    <property type="component" value="Chromosome"/>
</dbReference>
<keyword evidence="2" id="KW-0812">Transmembrane</keyword>
<protein>
    <recommendedName>
        <fullName evidence="6">Preprotein translocase subunit Tim44</fullName>
    </recommendedName>
</protein>
<reference evidence="4" key="1">
    <citation type="submission" date="2022-06" db="EMBL/GenBank/DDBJ databases">
        <title>Genome sequencing of Brevibacillus sp. BB3-R1.</title>
        <authorList>
            <person name="Heo J."/>
            <person name="Lee D."/>
            <person name="Won M."/>
            <person name="Han B.-H."/>
            <person name="Hong S.-B."/>
            <person name="Kwon S.-W."/>
        </authorList>
    </citation>
    <scope>NUCLEOTIDE SEQUENCE</scope>
    <source>
        <strain evidence="4">BB3-R1</strain>
    </source>
</reference>
<feature type="compositionally biased region" description="Polar residues" evidence="1">
    <location>
        <begin position="39"/>
        <end position="49"/>
    </location>
</feature>
<organism evidence="4 5">
    <name type="scientific">Brevibacillus ruminantium</name>
    <dbReference type="NCBI Taxonomy" id="2950604"/>
    <lineage>
        <taxon>Bacteria</taxon>
        <taxon>Bacillati</taxon>
        <taxon>Bacillota</taxon>
        <taxon>Bacilli</taxon>
        <taxon>Bacillales</taxon>
        <taxon>Paenibacillaceae</taxon>
        <taxon>Brevibacillus</taxon>
    </lineage>
</organism>
<dbReference type="RefSeq" id="WP_251872636.1">
    <property type="nucleotide sequence ID" value="NZ_CP098755.1"/>
</dbReference>
<keyword evidence="2" id="KW-0472">Membrane</keyword>
<feature type="region of interest" description="Disordered" evidence="1">
    <location>
        <begin position="30"/>
        <end position="73"/>
    </location>
</feature>
<proteinExistence type="predicted"/>
<evidence type="ECO:0000256" key="3">
    <source>
        <dbReference type="SAM" id="SignalP"/>
    </source>
</evidence>
<sequence length="147" mass="15762">MKKLWMLLIAFALLLTPVGFGVDHADAKGYKSGKKSVAPTKTTPNKADSNVNATTNNNTNNTTNATTAKNTSTAAPSKGGFMKGLLVGGLAGLLFGSLFSDLGMLGSIMGFLINALAIVALFVLIRKVYQLFKNQRKKQEDLNPWKR</sequence>
<evidence type="ECO:0000256" key="1">
    <source>
        <dbReference type="SAM" id="MobiDB-lite"/>
    </source>
</evidence>